<comment type="caution">
    <text evidence="7">The sequence shown here is derived from an EMBL/GenBank/DDBJ whole genome shotgun (WGS) entry which is preliminary data.</text>
</comment>
<dbReference type="Pfam" id="PF00136">
    <property type="entry name" value="DNA_pol_B"/>
    <property type="match status" value="1"/>
</dbReference>
<evidence type="ECO:0000256" key="5">
    <source>
        <dbReference type="SAM" id="MobiDB-lite"/>
    </source>
</evidence>
<evidence type="ECO:0000256" key="3">
    <source>
        <dbReference type="ARBA" id="ARBA00022695"/>
    </source>
</evidence>
<dbReference type="Proteomes" id="UP000789759">
    <property type="component" value="Unassembled WGS sequence"/>
</dbReference>
<keyword evidence="2" id="KW-0808">Transferase</keyword>
<dbReference type="GO" id="GO:0003887">
    <property type="term" value="F:DNA-directed DNA polymerase activity"/>
    <property type="evidence" value="ECO:0007669"/>
    <property type="project" value="UniProtKB-KW"/>
</dbReference>
<dbReference type="Gene3D" id="3.90.1600.10">
    <property type="entry name" value="Palm domain of DNA polymerase"/>
    <property type="match status" value="1"/>
</dbReference>
<feature type="region of interest" description="Disordered" evidence="5">
    <location>
        <begin position="388"/>
        <end position="410"/>
    </location>
</feature>
<dbReference type="OrthoDB" id="2393851at2759"/>
<keyword evidence="4" id="KW-0239">DNA-directed DNA polymerase</keyword>
<evidence type="ECO:0000256" key="1">
    <source>
        <dbReference type="ARBA" id="ARBA00012417"/>
    </source>
</evidence>
<protein>
    <recommendedName>
        <fullName evidence="1">DNA-directed DNA polymerase</fullName>
        <ecNumber evidence="1">2.7.7.7</ecNumber>
    </recommendedName>
</protein>
<proteinExistence type="predicted"/>
<evidence type="ECO:0000256" key="2">
    <source>
        <dbReference type="ARBA" id="ARBA00022679"/>
    </source>
</evidence>
<dbReference type="EMBL" id="CAJVQA010003785">
    <property type="protein sequence ID" value="CAG8583261.1"/>
    <property type="molecule type" value="Genomic_DNA"/>
</dbReference>
<dbReference type="SUPFAM" id="SSF56672">
    <property type="entry name" value="DNA/RNA polymerases"/>
    <property type="match status" value="1"/>
</dbReference>
<evidence type="ECO:0000313" key="8">
    <source>
        <dbReference type="Proteomes" id="UP000789759"/>
    </source>
</evidence>
<feature type="compositionally biased region" description="Basic and acidic residues" evidence="5">
    <location>
        <begin position="399"/>
        <end position="410"/>
    </location>
</feature>
<dbReference type="EC" id="2.7.7.7" evidence="1"/>
<evidence type="ECO:0000313" key="7">
    <source>
        <dbReference type="EMBL" id="CAG8583261.1"/>
    </source>
</evidence>
<reference evidence="7" key="1">
    <citation type="submission" date="2021-06" db="EMBL/GenBank/DDBJ databases">
        <authorList>
            <person name="Kallberg Y."/>
            <person name="Tangrot J."/>
            <person name="Rosling A."/>
        </authorList>
    </citation>
    <scope>NUCLEOTIDE SEQUENCE</scope>
    <source>
        <strain evidence="7">FL966</strain>
    </source>
</reference>
<accession>A0A9N9BZC5</accession>
<dbReference type="InterPro" id="IPR006134">
    <property type="entry name" value="DNA-dir_DNA_pol_B_multi_dom"/>
</dbReference>
<feature type="domain" description="DNA-directed DNA polymerase family B multifunctional" evidence="6">
    <location>
        <begin position="227"/>
        <end position="293"/>
    </location>
</feature>
<sequence>MHTTTIFDQTARTRTGSFACYDDIKTIAGVLSCNDIVAEFDNGTTPLIQQSLSSKQPIHFMPTKVSNDTEYVNGISTYILHITDTLINGQKAVINITDIKLFFDVEVPEEMLLSMFKTKLVKILSNILNSTSKFGIETISAFSLQGYHTEKKLYIHVRTWNYYNRYNALKAVRAVGMYTASDDLNCQYYYCKVACKERLPLSSWAVLNDYLYEHIQGEVLSSTILKEETRTEKYPGAYVFSPVKGLKNRHPITGLDFASLYLSLIITYNLSSNKIILSQEDAKQSEKGLYVNILEYLSGKQNKMKKCLASLKETKEDIGLVIGLMDKGLSLPEAIEQVLAKAEEKKSEALQLIKKGLTSEPYLYQISEPGEHFEYIVVENNLSQKVGDKMEYPEPSSESIEKSKNGKDLDKDDVLNMKDTLAQKSAKNKVVKCSGNVGYYTSFLNALDKLEESAHLKVLLLLKEISKIDECYKEEMYKLVTKSSKRKSKAMILEKYILSYDLENEYKLLANF</sequence>
<organism evidence="7 8">
    <name type="scientific">Cetraspora pellucida</name>
    <dbReference type="NCBI Taxonomy" id="1433469"/>
    <lineage>
        <taxon>Eukaryota</taxon>
        <taxon>Fungi</taxon>
        <taxon>Fungi incertae sedis</taxon>
        <taxon>Mucoromycota</taxon>
        <taxon>Glomeromycotina</taxon>
        <taxon>Glomeromycetes</taxon>
        <taxon>Diversisporales</taxon>
        <taxon>Gigasporaceae</taxon>
        <taxon>Cetraspora</taxon>
    </lineage>
</organism>
<gene>
    <name evidence="7" type="ORF">CPELLU_LOCUS6193</name>
</gene>
<dbReference type="AlphaFoldDB" id="A0A9N9BZC5"/>
<dbReference type="InterPro" id="IPR043502">
    <property type="entry name" value="DNA/RNA_pol_sf"/>
</dbReference>
<dbReference type="GO" id="GO:0003677">
    <property type="term" value="F:DNA binding"/>
    <property type="evidence" value="ECO:0007669"/>
    <property type="project" value="InterPro"/>
</dbReference>
<evidence type="ECO:0000256" key="4">
    <source>
        <dbReference type="ARBA" id="ARBA00022932"/>
    </source>
</evidence>
<keyword evidence="8" id="KW-1185">Reference proteome</keyword>
<evidence type="ECO:0000259" key="6">
    <source>
        <dbReference type="Pfam" id="PF00136"/>
    </source>
</evidence>
<dbReference type="InterPro" id="IPR023211">
    <property type="entry name" value="DNA_pol_palm_dom_sf"/>
</dbReference>
<name>A0A9N9BZC5_9GLOM</name>
<keyword evidence="3" id="KW-0548">Nucleotidyltransferase</keyword>
<dbReference type="GO" id="GO:0000166">
    <property type="term" value="F:nucleotide binding"/>
    <property type="evidence" value="ECO:0007669"/>
    <property type="project" value="InterPro"/>
</dbReference>